<dbReference type="Proteomes" id="UP000548476">
    <property type="component" value="Unassembled WGS sequence"/>
</dbReference>
<dbReference type="EMBL" id="JACHGT010000006">
    <property type="protein sequence ID" value="MBB6035424.1"/>
    <property type="molecule type" value="Genomic_DNA"/>
</dbReference>
<sequence length="55" mass="5995">MITREHEDRAETYTAGPGFTLEVDTSAAVEPPYEWRAPDTADAAGERGRDDALAD</sequence>
<dbReference type="AlphaFoldDB" id="A0A841FHS8"/>
<gene>
    <name evidence="2" type="ORF">HNR73_003281</name>
</gene>
<feature type="compositionally biased region" description="Basic and acidic residues" evidence="1">
    <location>
        <begin position="36"/>
        <end position="55"/>
    </location>
</feature>
<accession>A0A841FHS8</accession>
<evidence type="ECO:0000256" key="1">
    <source>
        <dbReference type="SAM" id="MobiDB-lite"/>
    </source>
</evidence>
<feature type="region of interest" description="Disordered" evidence="1">
    <location>
        <begin position="1"/>
        <end position="55"/>
    </location>
</feature>
<name>A0A841FHS8_9ACTN</name>
<dbReference type="RefSeq" id="WP_184788277.1">
    <property type="nucleotide sequence ID" value="NZ_BONT01000004.1"/>
</dbReference>
<feature type="compositionally biased region" description="Basic and acidic residues" evidence="1">
    <location>
        <begin position="1"/>
        <end position="11"/>
    </location>
</feature>
<comment type="caution">
    <text evidence="2">The sequence shown here is derived from an EMBL/GenBank/DDBJ whole genome shotgun (WGS) entry which is preliminary data.</text>
</comment>
<protein>
    <submittedName>
        <fullName evidence="2">Uncharacterized protein</fullName>
    </submittedName>
</protein>
<keyword evidence="3" id="KW-1185">Reference proteome</keyword>
<reference evidence="2 3" key="1">
    <citation type="submission" date="2020-08" db="EMBL/GenBank/DDBJ databases">
        <title>Genomic Encyclopedia of Type Strains, Phase IV (KMG-IV): sequencing the most valuable type-strain genomes for metagenomic binning, comparative biology and taxonomic classification.</title>
        <authorList>
            <person name="Goeker M."/>
        </authorList>
    </citation>
    <scope>NUCLEOTIDE SEQUENCE [LARGE SCALE GENOMIC DNA]</scope>
    <source>
        <strain evidence="2 3">YIM 65646</strain>
    </source>
</reference>
<organism evidence="2 3">
    <name type="scientific">Phytomonospora endophytica</name>
    <dbReference type="NCBI Taxonomy" id="714109"/>
    <lineage>
        <taxon>Bacteria</taxon>
        <taxon>Bacillati</taxon>
        <taxon>Actinomycetota</taxon>
        <taxon>Actinomycetes</taxon>
        <taxon>Micromonosporales</taxon>
        <taxon>Micromonosporaceae</taxon>
        <taxon>Phytomonospora</taxon>
    </lineage>
</organism>
<proteinExistence type="predicted"/>
<evidence type="ECO:0000313" key="2">
    <source>
        <dbReference type="EMBL" id="MBB6035424.1"/>
    </source>
</evidence>
<evidence type="ECO:0000313" key="3">
    <source>
        <dbReference type="Proteomes" id="UP000548476"/>
    </source>
</evidence>